<gene>
    <name evidence="1" type="ORF">ENS06_14650</name>
</gene>
<dbReference type="AlphaFoldDB" id="A0A832A3K4"/>
<dbReference type="InterPro" id="IPR052736">
    <property type="entry name" value="Stf3_sulfotransferase"/>
</dbReference>
<keyword evidence="1" id="KW-0808">Transferase</keyword>
<dbReference type="PANTHER" id="PTHR36451">
    <property type="entry name" value="PAPS-DEPENDENT SULFOTRANSFERASE STF3"/>
    <property type="match status" value="1"/>
</dbReference>
<comment type="caution">
    <text evidence="1">The sequence shown here is derived from an EMBL/GenBank/DDBJ whole genome shotgun (WGS) entry which is preliminary data.</text>
</comment>
<dbReference type="SUPFAM" id="SSF52540">
    <property type="entry name" value="P-loop containing nucleoside triphosphate hydrolases"/>
    <property type="match status" value="1"/>
</dbReference>
<proteinExistence type="predicted"/>
<accession>A0A832A3K4</accession>
<dbReference type="Pfam" id="PF13469">
    <property type="entry name" value="Sulfotransfer_3"/>
    <property type="match status" value="1"/>
</dbReference>
<reference evidence="1" key="1">
    <citation type="journal article" date="2020" name="mSystems">
        <title>Genome- and Community-Level Interaction Insights into Carbon Utilization and Element Cycling Functions of Hydrothermarchaeota in Hydrothermal Sediment.</title>
        <authorList>
            <person name="Zhou Z."/>
            <person name="Liu Y."/>
            <person name="Xu W."/>
            <person name="Pan J."/>
            <person name="Luo Z.H."/>
            <person name="Li M."/>
        </authorList>
    </citation>
    <scope>NUCLEOTIDE SEQUENCE [LARGE SCALE GENOMIC DNA]</scope>
    <source>
        <strain evidence="1">SpSt-456</strain>
    </source>
</reference>
<evidence type="ECO:0000313" key="1">
    <source>
        <dbReference type="EMBL" id="HFK98550.1"/>
    </source>
</evidence>
<dbReference type="EMBL" id="DSTK01000040">
    <property type="protein sequence ID" value="HFK98550.1"/>
    <property type="molecule type" value="Genomic_DNA"/>
</dbReference>
<dbReference type="GO" id="GO:0016740">
    <property type="term" value="F:transferase activity"/>
    <property type="evidence" value="ECO:0007669"/>
    <property type="project" value="UniProtKB-KW"/>
</dbReference>
<sequence length="406" mass="47795">MILFNFKRFFKTAVFSVLKRHEFPAPFDAKRVLFLVAFFLGYPVVQVFNRLCFLLDDIFFPQWKNVELKPPVFIVGNPRSGTTFIHRVMARDDEQFFCFKAWEIIFPAVVQKKALAALGRVDRALGSPVGRMVLAVESRMFRDFNKMHHLSLFAPEEDDKLTLHIFSSLDLLWFFPTRELTEDYAFFDQKVPAKDRRRIMLFYRDCIKRQAFYKGTRGHLLSKNPVCPPKILSLRHFFPGCRFIYPVRNPLEVVPSMVSMAHAMWAATVRIAPGFPMQEQVYETLKHYYLYPLRCFETFPKGSYVLVKYDDLMRHPKKEILRIYKTLGFAVSERFEQILDEEEEKARRYKSEHVYSLAALRISRDRILSDLQEIFQRFGFATETNQDIEDAKMLHSKGSADEGVRP</sequence>
<organism evidence="1">
    <name type="scientific">Desulfacinum infernum</name>
    <dbReference type="NCBI Taxonomy" id="35837"/>
    <lineage>
        <taxon>Bacteria</taxon>
        <taxon>Pseudomonadati</taxon>
        <taxon>Thermodesulfobacteriota</taxon>
        <taxon>Syntrophobacteria</taxon>
        <taxon>Syntrophobacterales</taxon>
        <taxon>Syntrophobacteraceae</taxon>
        <taxon>Desulfacinum</taxon>
    </lineage>
</organism>
<protein>
    <submittedName>
        <fullName evidence="1">Sulfotransferase</fullName>
    </submittedName>
</protein>
<dbReference type="PANTHER" id="PTHR36451:SF1">
    <property type="entry name" value="OMEGA-HYDROXY-BETA-DIHYDROMENAQUINONE-9 SULFOTRANSFERASE STF3"/>
    <property type="match status" value="1"/>
</dbReference>
<dbReference type="InterPro" id="IPR027417">
    <property type="entry name" value="P-loop_NTPase"/>
</dbReference>
<dbReference type="Gene3D" id="3.40.50.300">
    <property type="entry name" value="P-loop containing nucleotide triphosphate hydrolases"/>
    <property type="match status" value="1"/>
</dbReference>
<name>A0A832A3K4_9BACT</name>